<evidence type="ECO:0000313" key="1">
    <source>
        <dbReference type="EMBL" id="KAH7029440.1"/>
    </source>
</evidence>
<keyword evidence="2" id="KW-1185">Reference proteome</keyword>
<proteinExistence type="predicted"/>
<name>A0A9P9BPT0_9PEZI</name>
<dbReference type="EMBL" id="JAGTJQ010000006">
    <property type="protein sequence ID" value="KAH7029440.1"/>
    <property type="molecule type" value="Genomic_DNA"/>
</dbReference>
<evidence type="ECO:0000313" key="2">
    <source>
        <dbReference type="Proteomes" id="UP000756346"/>
    </source>
</evidence>
<dbReference type="AlphaFoldDB" id="A0A9P9BPT0"/>
<dbReference type="GeneID" id="70177781"/>
<gene>
    <name evidence="1" type="ORF">B0I36DRAFT_132764</name>
</gene>
<sequence>MNLPYSSLIMYHQLTLDMHHHYYHNPRVVCEGSRLLPHRREPDTPQNQRHKAPKLAYTHIYTHTHTLSLSSFYYYYYLTHRCKNPSSQLTSSDLQEHTAAMQLPVVWLQQRSLSPYHKCREHEMHSALHANRPAMQRDTPAPHPRLVPCTQLLCHGTRMEFTTPLT</sequence>
<dbReference type="Proteomes" id="UP000756346">
    <property type="component" value="Unassembled WGS sequence"/>
</dbReference>
<protein>
    <submittedName>
        <fullName evidence="1">Uncharacterized protein</fullName>
    </submittedName>
</protein>
<dbReference type="RefSeq" id="XP_046011728.1">
    <property type="nucleotide sequence ID" value="XM_046148235.1"/>
</dbReference>
<reference evidence="1" key="1">
    <citation type="journal article" date="2021" name="Nat. Commun.">
        <title>Genetic determinants of endophytism in the Arabidopsis root mycobiome.</title>
        <authorList>
            <person name="Mesny F."/>
            <person name="Miyauchi S."/>
            <person name="Thiergart T."/>
            <person name="Pickel B."/>
            <person name="Atanasova L."/>
            <person name="Karlsson M."/>
            <person name="Huettel B."/>
            <person name="Barry K.W."/>
            <person name="Haridas S."/>
            <person name="Chen C."/>
            <person name="Bauer D."/>
            <person name="Andreopoulos W."/>
            <person name="Pangilinan J."/>
            <person name="LaButti K."/>
            <person name="Riley R."/>
            <person name="Lipzen A."/>
            <person name="Clum A."/>
            <person name="Drula E."/>
            <person name="Henrissat B."/>
            <person name="Kohler A."/>
            <person name="Grigoriev I.V."/>
            <person name="Martin F.M."/>
            <person name="Hacquard S."/>
        </authorList>
    </citation>
    <scope>NUCLEOTIDE SEQUENCE</scope>
    <source>
        <strain evidence="1">MPI-CAGE-CH-0230</strain>
    </source>
</reference>
<accession>A0A9P9BPT0</accession>
<organism evidence="1 2">
    <name type="scientific">Microdochium trichocladiopsis</name>
    <dbReference type="NCBI Taxonomy" id="1682393"/>
    <lineage>
        <taxon>Eukaryota</taxon>
        <taxon>Fungi</taxon>
        <taxon>Dikarya</taxon>
        <taxon>Ascomycota</taxon>
        <taxon>Pezizomycotina</taxon>
        <taxon>Sordariomycetes</taxon>
        <taxon>Xylariomycetidae</taxon>
        <taxon>Xylariales</taxon>
        <taxon>Microdochiaceae</taxon>
        <taxon>Microdochium</taxon>
    </lineage>
</organism>
<comment type="caution">
    <text evidence="1">The sequence shown here is derived from an EMBL/GenBank/DDBJ whole genome shotgun (WGS) entry which is preliminary data.</text>
</comment>